<dbReference type="AlphaFoldDB" id="A5G6P0"/>
<evidence type="ECO:0000256" key="2">
    <source>
        <dbReference type="SAM" id="Coils"/>
    </source>
</evidence>
<dbReference type="InterPro" id="IPR036873">
    <property type="entry name" value="Rhodanese-like_dom_sf"/>
</dbReference>
<protein>
    <submittedName>
        <fullName evidence="4">Rhodanese domain protein</fullName>
    </submittedName>
</protein>
<reference evidence="4 5" key="1">
    <citation type="submission" date="2007-05" db="EMBL/GenBank/DDBJ databases">
        <title>Complete sequence of Geobacter uraniireducens Rf4.</title>
        <authorList>
            <consortium name="US DOE Joint Genome Institute"/>
            <person name="Copeland A."/>
            <person name="Lucas S."/>
            <person name="Lapidus A."/>
            <person name="Barry K."/>
            <person name="Detter J.C."/>
            <person name="Glavina del Rio T."/>
            <person name="Hammon N."/>
            <person name="Israni S."/>
            <person name="Dalin E."/>
            <person name="Tice H."/>
            <person name="Pitluck S."/>
            <person name="Chertkov O."/>
            <person name="Brettin T."/>
            <person name="Bruce D."/>
            <person name="Han C."/>
            <person name="Schmutz J."/>
            <person name="Larimer F."/>
            <person name="Land M."/>
            <person name="Hauser L."/>
            <person name="Kyrpides N."/>
            <person name="Mikhailova N."/>
            <person name="Shelobolina E."/>
            <person name="Aklujkar M."/>
            <person name="Lovley D."/>
            <person name="Richardson P."/>
        </authorList>
    </citation>
    <scope>NUCLEOTIDE SEQUENCE [LARGE SCALE GENOMIC DNA]</scope>
    <source>
        <strain evidence="4 5">Rf4</strain>
    </source>
</reference>
<dbReference type="NCBIfam" id="NF008752">
    <property type="entry name" value="PRK11784.1-4"/>
    <property type="match status" value="1"/>
</dbReference>
<dbReference type="KEGG" id="gur:Gura_3301"/>
<accession>A5G6P0</accession>
<dbReference type="PROSITE" id="PS50206">
    <property type="entry name" value="RHODANESE_3"/>
    <property type="match status" value="1"/>
</dbReference>
<dbReference type="Proteomes" id="UP000006695">
    <property type="component" value="Chromosome"/>
</dbReference>
<sequence length="353" mass="40174">MPASVAFNESLLDSHLVVDVRTPLEYEEDHLPAAINVPLLSNEERVEIGTLYKQTGPKEARIRGLELTAGRFPRIVHEIGEAAAGRPILVYCWRGGLRSKTVASILELTGFDAVQLQGGYKAFRNRVIVRFEPFHPPGPLLVLHGMTGIGKTTFILGLNSEEYSVIDLEGLACHRGSAFGELGLSQDLTQKRFETLLWDAFRKLPQGKPVIVEGESKRIGKVSLPGNFYEVMQDSVKVWCNASLETRVERLIAEYGRTEYREGMADALLRIRKKLGGEKYDEIAGYLSRWEMEPFMTELVKNYYDKVYYKNREWREELSLSLEDYAKAERELKAFLQIRKELNASLKLYEPPL</sequence>
<feature type="domain" description="Rhodanese" evidence="3">
    <location>
        <begin position="11"/>
        <end position="132"/>
    </location>
</feature>
<feature type="coiled-coil region" evidence="2">
    <location>
        <begin position="311"/>
        <end position="345"/>
    </location>
</feature>
<dbReference type="InterPro" id="IPR058840">
    <property type="entry name" value="AAA_SelU"/>
</dbReference>
<keyword evidence="2" id="KW-0175">Coiled coil</keyword>
<dbReference type="NCBIfam" id="NF008750">
    <property type="entry name" value="PRK11784.1-2"/>
    <property type="match status" value="1"/>
</dbReference>
<dbReference type="NCBIfam" id="TIGR03167">
    <property type="entry name" value="tRNA_sel_U_synt"/>
    <property type="match status" value="1"/>
</dbReference>
<dbReference type="RefSeq" id="WP_011940121.1">
    <property type="nucleotide sequence ID" value="NC_009483.1"/>
</dbReference>
<name>A5G6P0_GEOUR</name>
<dbReference type="HOGENOM" id="CLU_043456_0_0_7"/>
<dbReference type="GO" id="GO:0002098">
    <property type="term" value="P:tRNA wobble uridine modification"/>
    <property type="evidence" value="ECO:0007669"/>
    <property type="project" value="InterPro"/>
</dbReference>
<dbReference type="GO" id="GO:0043828">
    <property type="term" value="F:tRNA 2-selenouridine synthase activity"/>
    <property type="evidence" value="ECO:0007669"/>
    <property type="project" value="InterPro"/>
</dbReference>
<proteinExistence type="predicted"/>
<keyword evidence="5" id="KW-1185">Reference proteome</keyword>
<dbReference type="InterPro" id="IPR001763">
    <property type="entry name" value="Rhodanese-like_dom"/>
</dbReference>
<dbReference type="Gene3D" id="3.40.50.300">
    <property type="entry name" value="P-loop containing nucleotide triphosphate hydrolases"/>
    <property type="match status" value="1"/>
</dbReference>
<dbReference type="InterPro" id="IPR017582">
    <property type="entry name" value="SelU"/>
</dbReference>
<keyword evidence="1" id="KW-0711">Selenium</keyword>
<dbReference type="Gene3D" id="3.40.250.10">
    <property type="entry name" value="Rhodanese-like domain"/>
    <property type="match status" value="1"/>
</dbReference>
<dbReference type="SUPFAM" id="SSF52540">
    <property type="entry name" value="P-loop containing nucleoside triphosphate hydrolases"/>
    <property type="match status" value="1"/>
</dbReference>
<dbReference type="Pfam" id="PF00581">
    <property type="entry name" value="Rhodanese"/>
    <property type="match status" value="1"/>
</dbReference>
<evidence type="ECO:0000313" key="4">
    <source>
        <dbReference type="EMBL" id="ABQ27458.1"/>
    </source>
</evidence>
<gene>
    <name evidence="4" type="ordered locus">Gura_3301</name>
</gene>
<dbReference type="Pfam" id="PF26341">
    <property type="entry name" value="AAA_SelU"/>
    <property type="match status" value="1"/>
</dbReference>
<dbReference type="SUPFAM" id="SSF52821">
    <property type="entry name" value="Rhodanese/Cell cycle control phosphatase"/>
    <property type="match status" value="1"/>
</dbReference>
<dbReference type="EMBL" id="CP000698">
    <property type="protein sequence ID" value="ABQ27458.1"/>
    <property type="molecule type" value="Genomic_DNA"/>
</dbReference>
<evidence type="ECO:0000313" key="5">
    <source>
        <dbReference type="Proteomes" id="UP000006695"/>
    </source>
</evidence>
<organism evidence="4 5">
    <name type="scientific">Geotalea uraniireducens (strain Rf4)</name>
    <name type="common">Geobacter uraniireducens</name>
    <dbReference type="NCBI Taxonomy" id="351605"/>
    <lineage>
        <taxon>Bacteria</taxon>
        <taxon>Pseudomonadati</taxon>
        <taxon>Thermodesulfobacteriota</taxon>
        <taxon>Desulfuromonadia</taxon>
        <taxon>Geobacterales</taxon>
        <taxon>Geobacteraceae</taxon>
        <taxon>Geotalea</taxon>
    </lineage>
</organism>
<evidence type="ECO:0000259" key="3">
    <source>
        <dbReference type="PROSITE" id="PS50206"/>
    </source>
</evidence>
<dbReference type="SMART" id="SM00450">
    <property type="entry name" value="RHOD"/>
    <property type="match status" value="1"/>
</dbReference>
<dbReference type="InterPro" id="IPR027417">
    <property type="entry name" value="P-loop_NTPase"/>
</dbReference>
<dbReference type="PANTHER" id="PTHR30401">
    <property type="entry name" value="TRNA 2-SELENOURIDINE SYNTHASE"/>
    <property type="match status" value="1"/>
</dbReference>
<dbReference type="STRING" id="351605.Gura_3301"/>
<evidence type="ECO:0000256" key="1">
    <source>
        <dbReference type="ARBA" id="ARBA00023266"/>
    </source>
</evidence>
<dbReference type="PANTHER" id="PTHR30401:SF0">
    <property type="entry name" value="TRNA 2-SELENOURIDINE SYNTHASE"/>
    <property type="match status" value="1"/>
</dbReference>